<keyword evidence="1" id="KW-0479">Metal-binding</keyword>
<accession>A0A0L7KVS7</accession>
<keyword evidence="7" id="KW-1185">Reference proteome</keyword>
<dbReference type="AlphaFoldDB" id="A0A0L7KVS7"/>
<evidence type="ECO:0000313" key="6">
    <source>
        <dbReference type="EMBL" id="KOB67139.1"/>
    </source>
</evidence>
<dbReference type="PANTHER" id="PTHR23235">
    <property type="entry name" value="KRUEPPEL-LIKE TRANSCRIPTION FACTOR"/>
    <property type="match status" value="1"/>
</dbReference>
<dbReference type="GO" id="GO:0000981">
    <property type="term" value="F:DNA-binding transcription factor activity, RNA polymerase II-specific"/>
    <property type="evidence" value="ECO:0007669"/>
    <property type="project" value="TreeGrafter"/>
</dbReference>
<comment type="caution">
    <text evidence="6">The sequence shown here is derived from an EMBL/GenBank/DDBJ whole genome shotgun (WGS) entry which is preliminary data.</text>
</comment>
<dbReference type="Proteomes" id="UP000037510">
    <property type="component" value="Unassembled WGS sequence"/>
</dbReference>
<sequence>MQKHSGVKAFSCDVCSKAYARSYSLREHMRAWNVKHMQKHSGVKAFSCDVCSKAYARSYSLREHMRVHDR</sequence>
<proteinExistence type="predicted"/>
<dbReference type="FunFam" id="3.30.160.60:FF:000264">
    <property type="entry name" value="Zinc finger protein 236"/>
    <property type="match status" value="2"/>
</dbReference>
<dbReference type="GO" id="GO:0008270">
    <property type="term" value="F:zinc ion binding"/>
    <property type="evidence" value="ECO:0007669"/>
    <property type="project" value="UniProtKB-KW"/>
</dbReference>
<protein>
    <submittedName>
        <fullName evidence="6">Histone-lysine N-methyltransferase PRDM9</fullName>
    </submittedName>
</protein>
<feature type="domain" description="C2H2-type" evidence="5">
    <location>
        <begin position="46"/>
        <end position="70"/>
    </location>
</feature>
<dbReference type="PROSITE" id="PS00028">
    <property type="entry name" value="ZINC_FINGER_C2H2_1"/>
    <property type="match status" value="1"/>
</dbReference>
<gene>
    <name evidence="6" type="ORF">OBRU01_20234</name>
</gene>
<dbReference type="SMART" id="SM00355">
    <property type="entry name" value="ZnF_C2H2"/>
    <property type="match status" value="2"/>
</dbReference>
<evidence type="ECO:0000256" key="2">
    <source>
        <dbReference type="ARBA" id="ARBA00022771"/>
    </source>
</evidence>
<dbReference type="PROSITE" id="PS50157">
    <property type="entry name" value="ZINC_FINGER_C2H2_2"/>
    <property type="match status" value="2"/>
</dbReference>
<keyword evidence="2 4" id="KW-0863">Zinc-finger</keyword>
<dbReference type="Gene3D" id="3.30.160.60">
    <property type="entry name" value="Classic Zinc Finger"/>
    <property type="match status" value="2"/>
</dbReference>
<dbReference type="GO" id="GO:0008168">
    <property type="term" value="F:methyltransferase activity"/>
    <property type="evidence" value="ECO:0007669"/>
    <property type="project" value="UniProtKB-KW"/>
</dbReference>
<dbReference type="PANTHER" id="PTHR23235:SF120">
    <property type="entry name" value="KRUPPEL-LIKE FACTOR 15"/>
    <property type="match status" value="1"/>
</dbReference>
<feature type="domain" description="C2H2-type" evidence="5">
    <location>
        <begin position="10"/>
        <end position="45"/>
    </location>
</feature>
<keyword evidence="6" id="KW-0489">Methyltransferase</keyword>
<dbReference type="SUPFAM" id="SSF57667">
    <property type="entry name" value="beta-beta-alpha zinc fingers"/>
    <property type="match status" value="1"/>
</dbReference>
<dbReference type="GO" id="GO:0000978">
    <property type="term" value="F:RNA polymerase II cis-regulatory region sequence-specific DNA binding"/>
    <property type="evidence" value="ECO:0007669"/>
    <property type="project" value="TreeGrafter"/>
</dbReference>
<dbReference type="InterPro" id="IPR013087">
    <property type="entry name" value="Znf_C2H2_type"/>
</dbReference>
<name>A0A0L7KVS7_OPEBR</name>
<dbReference type="InterPro" id="IPR036236">
    <property type="entry name" value="Znf_C2H2_sf"/>
</dbReference>
<dbReference type="EMBL" id="JTDY01005305">
    <property type="protein sequence ID" value="KOB67139.1"/>
    <property type="molecule type" value="Genomic_DNA"/>
</dbReference>
<reference evidence="6 7" key="1">
    <citation type="journal article" date="2015" name="Genome Biol. Evol.">
        <title>The genome of winter moth (Operophtera brumata) provides a genomic perspective on sexual dimorphism and phenology.</title>
        <authorList>
            <person name="Derks M.F."/>
            <person name="Smit S."/>
            <person name="Salis L."/>
            <person name="Schijlen E."/>
            <person name="Bossers A."/>
            <person name="Mateman C."/>
            <person name="Pijl A.S."/>
            <person name="de Ridder D."/>
            <person name="Groenen M.A."/>
            <person name="Visser M.E."/>
            <person name="Megens H.J."/>
        </authorList>
    </citation>
    <scope>NUCLEOTIDE SEQUENCE [LARGE SCALE GENOMIC DNA]</scope>
    <source>
        <strain evidence="6">WM2013NL</strain>
        <tissue evidence="6">Head and thorax</tissue>
    </source>
</reference>
<dbReference type="Pfam" id="PF00096">
    <property type="entry name" value="zf-C2H2"/>
    <property type="match status" value="2"/>
</dbReference>
<keyword evidence="6" id="KW-0808">Transferase</keyword>
<keyword evidence="3" id="KW-0862">Zinc</keyword>
<dbReference type="GO" id="GO:0032259">
    <property type="term" value="P:methylation"/>
    <property type="evidence" value="ECO:0007669"/>
    <property type="project" value="UniProtKB-KW"/>
</dbReference>
<evidence type="ECO:0000259" key="5">
    <source>
        <dbReference type="PROSITE" id="PS50157"/>
    </source>
</evidence>
<dbReference type="STRING" id="104452.A0A0L7KVS7"/>
<evidence type="ECO:0000256" key="1">
    <source>
        <dbReference type="ARBA" id="ARBA00022723"/>
    </source>
</evidence>
<evidence type="ECO:0000256" key="4">
    <source>
        <dbReference type="PROSITE-ProRule" id="PRU00042"/>
    </source>
</evidence>
<evidence type="ECO:0000313" key="7">
    <source>
        <dbReference type="Proteomes" id="UP000037510"/>
    </source>
</evidence>
<evidence type="ECO:0000256" key="3">
    <source>
        <dbReference type="ARBA" id="ARBA00022833"/>
    </source>
</evidence>
<organism evidence="6 7">
    <name type="scientific">Operophtera brumata</name>
    <name type="common">Winter moth</name>
    <name type="synonym">Phalaena brumata</name>
    <dbReference type="NCBI Taxonomy" id="104452"/>
    <lineage>
        <taxon>Eukaryota</taxon>
        <taxon>Metazoa</taxon>
        <taxon>Ecdysozoa</taxon>
        <taxon>Arthropoda</taxon>
        <taxon>Hexapoda</taxon>
        <taxon>Insecta</taxon>
        <taxon>Pterygota</taxon>
        <taxon>Neoptera</taxon>
        <taxon>Endopterygota</taxon>
        <taxon>Lepidoptera</taxon>
        <taxon>Glossata</taxon>
        <taxon>Ditrysia</taxon>
        <taxon>Geometroidea</taxon>
        <taxon>Geometridae</taxon>
        <taxon>Larentiinae</taxon>
        <taxon>Operophtera</taxon>
    </lineage>
</organism>